<dbReference type="Proteomes" id="UP000736335">
    <property type="component" value="Unassembled WGS sequence"/>
</dbReference>
<evidence type="ECO:0000313" key="2">
    <source>
        <dbReference type="Proteomes" id="UP000736335"/>
    </source>
</evidence>
<accession>A0A9P6H5D5</accession>
<dbReference type="AlphaFoldDB" id="A0A9P6H5D5"/>
<evidence type="ECO:0000313" key="1">
    <source>
        <dbReference type="EMBL" id="KAF9779817.1"/>
    </source>
</evidence>
<protein>
    <submittedName>
        <fullName evidence="1">Uncharacterized protein</fullName>
    </submittedName>
</protein>
<gene>
    <name evidence="1" type="ORF">BJ322DRAFT_1167005</name>
</gene>
<proteinExistence type="predicted"/>
<reference evidence="1" key="2">
    <citation type="submission" date="2020-11" db="EMBL/GenBank/DDBJ databases">
        <authorList>
            <consortium name="DOE Joint Genome Institute"/>
            <person name="Kuo A."/>
            <person name="Miyauchi S."/>
            <person name="Kiss E."/>
            <person name="Drula E."/>
            <person name="Kohler A."/>
            <person name="Sanchez-Garcia M."/>
            <person name="Andreopoulos B."/>
            <person name="Barry K.W."/>
            <person name="Bonito G."/>
            <person name="Buee M."/>
            <person name="Carver A."/>
            <person name="Chen C."/>
            <person name="Cichocki N."/>
            <person name="Clum A."/>
            <person name="Culley D."/>
            <person name="Crous P.W."/>
            <person name="Fauchery L."/>
            <person name="Girlanda M."/>
            <person name="Hayes R."/>
            <person name="Keri Z."/>
            <person name="Labutti K."/>
            <person name="Lipzen A."/>
            <person name="Lombard V."/>
            <person name="Magnuson J."/>
            <person name="Maillard F."/>
            <person name="Morin E."/>
            <person name="Murat C."/>
            <person name="Nolan M."/>
            <person name="Ohm R."/>
            <person name="Pangilinan J."/>
            <person name="Pereira M."/>
            <person name="Perotto S."/>
            <person name="Peter M."/>
            <person name="Riley R."/>
            <person name="Sitrit Y."/>
            <person name="Stielow B."/>
            <person name="Szollosi G."/>
            <person name="Zifcakova L."/>
            <person name="Stursova M."/>
            <person name="Spatafora J.W."/>
            <person name="Tedersoo L."/>
            <person name="Vaario L.-M."/>
            <person name="Yamada A."/>
            <person name="Yan M."/>
            <person name="Wang P."/>
            <person name="Xu J."/>
            <person name="Bruns T."/>
            <person name="Baldrian P."/>
            <person name="Vilgalys R."/>
            <person name="Henrissat B."/>
            <person name="Grigoriev I.V."/>
            <person name="Hibbett D."/>
            <person name="Nagy L.G."/>
            <person name="Martin F.M."/>
        </authorList>
    </citation>
    <scope>NUCLEOTIDE SEQUENCE</scope>
    <source>
        <strain evidence="1">UH-Tt-Lm1</strain>
    </source>
</reference>
<keyword evidence="2" id="KW-1185">Reference proteome</keyword>
<dbReference type="EMBL" id="WIUZ02000018">
    <property type="protein sequence ID" value="KAF9779817.1"/>
    <property type="molecule type" value="Genomic_DNA"/>
</dbReference>
<sequence>MLPSRVFMLRAAAWVRVSLSSRHPPLSLTLIFFVIKNPFADLVGLGQYCSSILREAVSQIERFQGESEGDEAIVISILLKLVSSIEIDIQLAGFSSEKSEGFTLKTQPGCDAKSWKVRCSLEGWPIGARVRRLFVGDDKSSSNPNDIQRLPTMYDPEPSCGPVTKSTLEVLIAFQSVGIRTPTSTVSMFTVKRNRENVPERIEVGNLPHVGFLNHRMEGSVNSQRKTNASTDKSKAIFKHIRIPVRVVTVGIISRPHFGYTG</sequence>
<reference evidence="1" key="1">
    <citation type="journal article" date="2020" name="Nat. Commun.">
        <title>Large-scale genome sequencing of mycorrhizal fungi provides insights into the early evolution of symbiotic traits.</title>
        <authorList>
            <person name="Miyauchi S."/>
            <person name="Kiss E."/>
            <person name="Kuo A."/>
            <person name="Drula E."/>
            <person name="Kohler A."/>
            <person name="Sanchez-Garcia M."/>
            <person name="Morin E."/>
            <person name="Andreopoulos B."/>
            <person name="Barry K.W."/>
            <person name="Bonito G."/>
            <person name="Buee M."/>
            <person name="Carver A."/>
            <person name="Chen C."/>
            <person name="Cichocki N."/>
            <person name="Clum A."/>
            <person name="Culley D."/>
            <person name="Crous P.W."/>
            <person name="Fauchery L."/>
            <person name="Girlanda M."/>
            <person name="Hayes R.D."/>
            <person name="Keri Z."/>
            <person name="LaButti K."/>
            <person name="Lipzen A."/>
            <person name="Lombard V."/>
            <person name="Magnuson J."/>
            <person name="Maillard F."/>
            <person name="Murat C."/>
            <person name="Nolan M."/>
            <person name="Ohm R.A."/>
            <person name="Pangilinan J."/>
            <person name="Pereira M.F."/>
            <person name="Perotto S."/>
            <person name="Peter M."/>
            <person name="Pfister S."/>
            <person name="Riley R."/>
            <person name="Sitrit Y."/>
            <person name="Stielow J.B."/>
            <person name="Szollosi G."/>
            <person name="Zifcakova L."/>
            <person name="Stursova M."/>
            <person name="Spatafora J.W."/>
            <person name="Tedersoo L."/>
            <person name="Vaario L.M."/>
            <person name="Yamada A."/>
            <person name="Yan M."/>
            <person name="Wang P."/>
            <person name="Xu J."/>
            <person name="Bruns T."/>
            <person name="Baldrian P."/>
            <person name="Vilgalys R."/>
            <person name="Dunand C."/>
            <person name="Henrissat B."/>
            <person name="Grigoriev I.V."/>
            <person name="Hibbett D."/>
            <person name="Nagy L.G."/>
            <person name="Martin F.M."/>
        </authorList>
    </citation>
    <scope>NUCLEOTIDE SEQUENCE</scope>
    <source>
        <strain evidence="1">UH-Tt-Lm1</strain>
    </source>
</reference>
<comment type="caution">
    <text evidence="1">The sequence shown here is derived from an EMBL/GenBank/DDBJ whole genome shotgun (WGS) entry which is preliminary data.</text>
</comment>
<name>A0A9P6H5D5_9AGAM</name>
<organism evidence="1 2">
    <name type="scientific">Thelephora terrestris</name>
    <dbReference type="NCBI Taxonomy" id="56493"/>
    <lineage>
        <taxon>Eukaryota</taxon>
        <taxon>Fungi</taxon>
        <taxon>Dikarya</taxon>
        <taxon>Basidiomycota</taxon>
        <taxon>Agaricomycotina</taxon>
        <taxon>Agaricomycetes</taxon>
        <taxon>Thelephorales</taxon>
        <taxon>Thelephoraceae</taxon>
        <taxon>Thelephora</taxon>
    </lineage>
</organism>